<feature type="region of interest" description="Disordered" evidence="1">
    <location>
        <begin position="1"/>
        <end position="39"/>
    </location>
</feature>
<protein>
    <submittedName>
        <fullName evidence="2">MIP08387p</fullName>
    </submittedName>
</protein>
<proteinExistence type="evidence at transcript level"/>
<organism evidence="2">
    <name type="scientific">Drosophila melanogaster</name>
    <name type="common">Fruit fly</name>
    <dbReference type="NCBI Taxonomy" id="7227"/>
    <lineage>
        <taxon>Eukaryota</taxon>
        <taxon>Metazoa</taxon>
        <taxon>Ecdysozoa</taxon>
        <taxon>Arthropoda</taxon>
        <taxon>Hexapoda</taxon>
        <taxon>Insecta</taxon>
        <taxon>Pterygota</taxon>
        <taxon>Neoptera</taxon>
        <taxon>Endopterygota</taxon>
        <taxon>Diptera</taxon>
        <taxon>Brachycera</taxon>
        <taxon>Muscomorpha</taxon>
        <taxon>Ephydroidea</taxon>
        <taxon>Drosophilidae</taxon>
        <taxon>Drosophila</taxon>
        <taxon>Sophophora</taxon>
    </lineage>
</organism>
<sequence>MAEQEQQEKQAKKQENKQERKQENKPKPKQKRRAIAQPSLEVKLQIEKKLSQPGWEGQKRYITSAGSATLTITTNARIPESFVKICRHKDAVGVQSTPTRAHSSFCRFKRLTYKPRVLNLTDEPED</sequence>
<name>C0PV49_DROME</name>
<feature type="compositionally biased region" description="Basic and acidic residues" evidence="1">
    <location>
        <begin position="1"/>
        <end position="26"/>
    </location>
</feature>
<accession>C0PV49</accession>
<reference evidence="2" key="1">
    <citation type="submission" date="2009-03" db="EMBL/GenBank/DDBJ databases">
        <authorList>
            <person name="Carlson J."/>
            <person name="Booth B."/>
            <person name="Frise E."/>
            <person name="Sandler J."/>
            <person name="Wan K."/>
            <person name="Yu C."/>
            <person name="Celniker S."/>
        </authorList>
    </citation>
    <scope>NUCLEOTIDE SEQUENCE</scope>
</reference>
<evidence type="ECO:0000313" key="2">
    <source>
        <dbReference type="EMBL" id="ACN76537.1"/>
    </source>
</evidence>
<dbReference type="AlphaFoldDB" id="C0PV49"/>
<dbReference type="EMBL" id="BT072905">
    <property type="protein sequence ID" value="ACN76537.1"/>
    <property type="molecule type" value="mRNA"/>
</dbReference>
<evidence type="ECO:0000256" key="1">
    <source>
        <dbReference type="SAM" id="MobiDB-lite"/>
    </source>
</evidence>
<dbReference type="PhylomeDB" id="C0PV49"/>